<dbReference type="CDD" id="cd19670">
    <property type="entry name" value="UBR-box_UBR1_2_3"/>
    <property type="match status" value="1"/>
</dbReference>
<evidence type="ECO:0000313" key="8">
    <source>
        <dbReference type="Proteomes" id="UP001470230"/>
    </source>
</evidence>
<feature type="zinc finger region" description="UBR-type" evidence="4">
    <location>
        <begin position="44"/>
        <end position="114"/>
    </location>
</feature>
<sequence length="1287" mass="150029">MDSTENESLDYESQIEKWKKELTPSKYKNFDEFDQFQKDNASFLRCCQSKQEVSLFFHCDDCCLAPDGVYCAFCFNETNHVNHHVSFFFGTCAFCDCGDPKTIREENWCSHHGRELIKEELPEENYIILFKTKVKEIFDILLKYPQSDTFLKSLQFLYNFTDWGSFYINLISEILFEGNWENSIYGQMIRNYKNYLPQNIESLGTFFFKAVVSPTFKRGYTNFLNETFKILTFIYFEENFPKSLLEAFDFSFQCFHESENLIYFQSYNSFLTKLINLFASIFKFPHFKRKDKYVITTEVKHELHSLFSSIIRIVMDNVMMFQYLVNDSDYLKALCHLMSINSKNSIIRRKRSEKVAINTNIHILQSNNLLDMRFIWNIFTNHLPMITVNVDEDINYNELFDMLIESINDSHIITLNSIFSIFCEELESFLDEIKESSNSFKSTSFYIQPYIDSYIFDHPLAKLIVSSASCFSLYNSVNPFTIFDRICFNKFYQLAAIFASCEAGKYQIINDLFLLNDDSLQNVANFYDDFCLSSLSELQAIISMKEEFAGEIVIIIAESFGVSIWENLSIDEPVDCRRWTNVMTAMLRLFINLSCNDNFFNFHLDLEKMKRIVVDYVYCGENNRLKVIDRTRTFTSEILIIDKAIEEVVDIRIDNNGSHFTLKPEYDDTSSIFSANFTSKEFNKMLAYEIANHKGILLRLSPIDPPIDTFPFLKSYLQTKEMKVLIHRILTTMLSCTDKFSVSCAHTIFALIRLILMESETPEETGNEFIQIGIIHNLIKLVKLLENGILYLQNFSNECIEKYSKISEIVDKEIENEVKKKNESKKKIDKSKILEKFLKDQRNFASANKDELNTIENTSSSSFNCAFCGEQFNSSGTYGIMASLFLSSLLHKIEQRDYNVYFCQIRTCGHWAHYNCYHQMNQEEDIQDDNFEIPCPLDRSKSNVIIPVFEGNEPDTACIEQIKQLSIKIFLICFLSAQECLAYNLSLIEILNRHNPKYIDDKRTILCMIHFIRACFFVDIIEDNHDITEDPFMKFTIEFCSGGNLQDARKKFDSILPSFWHNLVSIASVNSSDRNEQLLLIQTYIRRASLLEQITFYSDSDSIFLPTVSEFIESHQLKSIDDEIKTVSNPIENYFNLSPCVKYSFPNLKENFTEYILSYKIILTNKKPNVEFCQCMLCGKLCFLNKLIPNIENGSDEPIVSFFEHASKCFKNLGSLILLITGNYASSVFYYDGTLKRFNKCLPIYTDKYGDENVGLKHGNILILNKSRVSQLLEDLITGELKRKIEI</sequence>
<gene>
    <name evidence="7" type="ORF">M9Y10_006471</name>
</gene>
<dbReference type="SMART" id="SM00396">
    <property type="entry name" value="ZnF_UBR1"/>
    <property type="match status" value="1"/>
</dbReference>
<keyword evidence="3 5" id="KW-0862">Zinc</keyword>
<name>A0ABR2JES2_9EUKA</name>
<dbReference type="PROSITE" id="PS51157">
    <property type="entry name" value="ZF_UBR"/>
    <property type="match status" value="1"/>
</dbReference>
<reference evidence="7 8" key="1">
    <citation type="submission" date="2024-04" db="EMBL/GenBank/DDBJ databases">
        <title>Tritrichomonas musculus Genome.</title>
        <authorList>
            <person name="Alves-Ferreira E."/>
            <person name="Grigg M."/>
            <person name="Lorenzi H."/>
            <person name="Galac M."/>
        </authorList>
    </citation>
    <scope>NUCLEOTIDE SEQUENCE [LARGE SCALE GENOMIC DNA]</scope>
    <source>
        <strain evidence="7 8">EAF2021</strain>
    </source>
</reference>
<evidence type="ECO:0000259" key="6">
    <source>
        <dbReference type="PROSITE" id="PS51157"/>
    </source>
</evidence>
<comment type="catalytic activity">
    <reaction evidence="5">
        <text>S-ubiquitinyl-[E2 ubiquitin-conjugating enzyme]-L-cysteine + [acceptor protein]-L-lysine = [E2 ubiquitin-conjugating enzyme]-L-cysteine + N(6)-ubiquitinyl-[acceptor protein]-L-lysine.</text>
        <dbReference type="EC" id="2.3.2.27"/>
    </reaction>
</comment>
<evidence type="ECO:0000256" key="5">
    <source>
        <dbReference type="RuleBase" id="RU366018"/>
    </source>
</evidence>
<evidence type="ECO:0000313" key="7">
    <source>
        <dbReference type="EMBL" id="KAK8876276.1"/>
    </source>
</evidence>
<feature type="domain" description="UBR-type" evidence="6">
    <location>
        <begin position="44"/>
        <end position="114"/>
    </location>
</feature>
<keyword evidence="5" id="KW-0808">Transferase</keyword>
<comment type="pathway">
    <text evidence="5">Protein modification; protein ubiquitination.</text>
</comment>
<dbReference type="PANTHER" id="PTHR21497:SF24">
    <property type="entry name" value="E3 UBIQUITIN-PROTEIN LIGASE UBR1"/>
    <property type="match status" value="1"/>
</dbReference>
<evidence type="ECO:0000256" key="4">
    <source>
        <dbReference type="PROSITE-ProRule" id="PRU00508"/>
    </source>
</evidence>
<keyword evidence="5" id="KW-0833">Ubl conjugation pathway</keyword>
<dbReference type="PANTHER" id="PTHR21497">
    <property type="entry name" value="UBIQUITIN LIGASE E3 ALPHA-RELATED"/>
    <property type="match status" value="1"/>
</dbReference>
<organism evidence="7 8">
    <name type="scientific">Tritrichomonas musculus</name>
    <dbReference type="NCBI Taxonomy" id="1915356"/>
    <lineage>
        <taxon>Eukaryota</taxon>
        <taxon>Metamonada</taxon>
        <taxon>Parabasalia</taxon>
        <taxon>Tritrichomonadida</taxon>
        <taxon>Tritrichomonadidae</taxon>
        <taxon>Tritrichomonas</taxon>
    </lineage>
</organism>
<keyword evidence="8" id="KW-1185">Reference proteome</keyword>
<dbReference type="EMBL" id="JAPFFF010000012">
    <property type="protein sequence ID" value="KAK8876276.1"/>
    <property type="molecule type" value="Genomic_DNA"/>
</dbReference>
<comment type="function">
    <text evidence="5">Ubiquitin ligase protein which is a component of the N-end rule pathway. Recognizes and binds to proteins bearing specific N-terminal residues that are destabilizing according to the N-end rule, leading to their ubiquitination and subsequent degradation.</text>
</comment>
<proteinExistence type="inferred from homology"/>
<dbReference type="Proteomes" id="UP001470230">
    <property type="component" value="Unassembled WGS sequence"/>
</dbReference>
<dbReference type="Gene3D" id="2.10.110.30">
    <property type="match status" value="1"/>
</dbReference>
<comment type="similarity">
    <text evidence="5">Belongs to the E3 ubiquitin-protein ligase UBR1-like family.</text>
</comment>
<evidence type="ECO:0000256" key="3">
    <source>
        <dbReference type="ARBA" id="ARBA00022833"/>
    </source>
</evidence>
<comment type="caution">
    <text evidence="7">The sequence shown here is derived from an EMBL/GenBank/DDBJ whole genome shotgun (WGS) entry which is preliminary data.</text>
</comment>
<protein>
    <recommendedName>
        <fullName evidence="5">E3 ubiquitin-protein ligase</fullName>
        <ecNumber evidence="5">2.3.2.27</ecNumber>
    </recommendedName>
</protein>
<accession>A0ABR2JES2</accession>
<dbReference type="Pfam" id="PF02207">
    <property type="entry name" value="zf-UBR"/>
    <property type="match status" value="1"/>
</dbReference>
<dbReference type="InterPro" id="IPR003126">
    <property type="entry name" value="Znf_UBR"/>
</dbReference>
<dbReference type="EC" id="2.3.2.27" evidence="5"/>
<keyword evidence="1 5" id="KW-0479">Metal-binding</keyword>
<evidence type="ECO:0000256" key="1">
    <source>
        <dbReference type="ARBA" id="ARBA00022723"/>
    </source>
</evidence>
<evidence type="ECO:0000256" key="2">
    <source>
        <dbReference type="ARBA" id="ARBA00022771"/>
    </source>
</evidence>
<dbReference type="InterPro" id="IPR039164">
    <property type="entry name" value="UBR1-like"/>
</dbReference>
<keyword evidence="2 5" id="KW-0863">Zinc-finger</keyword>